<dbReference type="PANTHER" id="PTHR14789:SF9">
    <property type="entry name" value="THROMBOMODULIN"/>
    <property type="match status" value="1"/>
</dbReference>
<evidence type="ECO:0000256" key="7">
    <source>
        <dbReference type="ARBA" id="ARBA00022989"/>
    </source>
</evidence>
<dbReference type="Pfam" id="PF12662">
    <property type="entry name" value="cEGF"/>
    <property type="match status" value="1"/>
</dbReference>
<keyword evidence="8" id="KW-0472">Membrane</keyword>
<dbReference type="SMART" id="SM00181">
    <property type="entry name" value="EGF"/>
    <property type="match status" value="5"/>
</dbReference>
<protein>
    <recommendedName>
        <fullName evidence="12">EGF-like domain-containing protein</fullName>
    </recommendedName>
</protein>
<dbReference type="Ensembl" id="ENSAPET00000019879.1">
    <property type="protein sequence ID" value="ENSAPEP00000019352.1"/>
    <property type="gene ID" value="ENSAPEG00000013805.1"/>
</dbReference>
<dbReference type="SUPFAM" id="SSF56436">
    <property type="entry name" value="C-type lectin-like"/>
    <property type="match status" value="1"/>
</dbReference>
<dbReference type="Gene3D" id="2.10.25.10">
    <property type="entry name" value="Laminin"/>
    <property type="match status" value="4"/>
</dbReference>
<dbReference type="GO" id="GO:0005509">
    <property type="term" value="F:calcium ion binding"/>
    <property type="evidence" value="ECO:0007669"/>
    <property type="project" value="InterPro"/>
</dbReference>
<reference evidence="13 14" key="1">
    <citation type="submission" date="2018-03" db="EMBL/GenBank/DDBJ databases">
        <title>Finding Nemo's genes: A chromosome-scale reference assembly of the genome of the orange clownfish Amphiprion percula.</title>
        <authorList>
            <person name="Lehmann R."/>
        </authorList>
    </citation>
    <scope>NUCLEOTIDE SEQUENCE</scope>
</reference>
<feature type="signal peptide" evidence="11">
    <location>
        <begin position="1"/>
        <end position="23"/>
    </location>
</feature>
<dbReference type="PANTHER" id="PTHR14789">
    <property type="entry name" value="CHONDROLECTIN VARIANT CHODLFDELTAE"/>
    <property type="match status" value="1"/>
</dbReference>
<reference evidence="13" key="2">
    <citation type="submission" date="2025-08" db="UniProtKB">
        <authorList>
            <consortium name="Ensembl"/>
        </authorList>
    </citation>
    <scope>IDENTIFICATION</scope>
</reference>
<sequence>MPPAAPAPLLGLVLLCGLKGVLLSRVGRCTGGLCVFRSVLDFNGAETDCRSSSGQLLSFSSEEQLLDRLQSLSGFSGSFWLRRPDRKSEEAAEGFQTCPAVSVGLNVSVEWTSCTDELSGFLCEFGDVCSQTQPSGGGQVTYTTFSGFTVTESESFPAGTTAEEREGGGGPPASKLLCFSSSWMEAPWSCEVLGGGCEFGCDNQTNTCTCPEGRMLHPNQVSCSEDPCSGCELGCLQVGGRYECRCREGFRLGQDGRSCVDINECEEKAPCSAEGQECENIQGGFQCVCREDFIWEDGECVNVSICSLCEQMNCQKISGVYRCVCGRGFRVSAEDPTKDGTTTCTDINECEHQEMCQHRCENLFGGYRCLCNEGFKLQDDFRCVPVEEPGEEEDGGSGSSESFLPAASRPSRKLSRNYWNFLPKGFANFQKFGEFFC</sequence>
<keyword evidence="2 10" id="KW-0245">EGF-like domain</keyword>
<organism evidence="13 14">
    <name type="scientific">Amphiprion percula</name>
    <name type="common">Orange clownfish</name>
    <name type="synonym">Lutjanus percula</name>
    <dbReference type="NCBI Taxonomy" id="161767"/>
    <lineage>
        <taxon>Eukaryota</taxon>
        <taxon>Metazoa</taxon>
        <taxon>Chordata</taxon>
        <taxon>Craniata</taxon>
        <taxon>Vertebrata</taxon>
        <taxon>Euteleostomi</taxon>
        <taxon>Actinopterygii</taxon>
        <taxon>Neopterygii</taxon>
        <taxon>Teleostei</taxon>
        <taxon>Neoteleostei</taxon>
        <taxon>Acanthomorphata</taxon>
        <taxon>Ovalentaria</taxon>
        <taxon>Pomacentridae</taxon>
        <taxon>Amphiprion</taxon>
    </lineage>
</organism>
<comment type="caution">
    <text evidence="10">Lacks conserved residue(s) required for the propagation of feature annotation.</text>
</comment>
<name>A0A3P8T6S2_AMPPE</name>
<keyword evidence="6" id="KW-0677">Repeat</keyword>
<feature type="domain" description="EGF-like" evidence="12">
    <location>
        <begin position="346"/>
        <end position="384"/>
    </location>
</feature>
<evidence type="ECO:0000256" key="5">
    <source>
        <dbReference type="ARBA" id="ARBA00022734"/>
    </source>
</evidence>
<dbReference type="Pfam" id="PF07645">
    <property type="entry name" value="EGF_CA"/>
    <property type="match status" value="1"/>
</dbReference>
<dbReference type="GO" id="GO:0030246">
    <property type="term" value="F:carbohydrate binding"/>
    <property type="evidence" value="ECO:0007669"/>
    <property type="project" value="UniProtKB-KW"/>
</dbReference>
<keyword evidence="14" id="KW-1185">Reference proteome</keyword>
<evidence type="ECO:0000256" key="2">
    <source>
        <dbReference type="ARBA" id="ARBA00022536"/>
    </source>
</evidence>
<proteinExistence type="predicted"/>
<dbReference type="InterPro" id="IPR009030">
    <property type="entry name" value="Growth_fac_rcpt_cys_sf"/>
</dbReference>
<dbReference type="SUPFAM" id="SSF57196">
    <property type="entry name" value="EGF/Laminin"/>
    <property type="match status" value="1"/>
</dbReference>
<feature type="domain" description="EGF-like" evidence="12">
    <location>
        <begin position="261"/>
        <end position="299"/>
    </location>
</feature>
<dbReference type="PROSITE" id="PS00010">
    <property type="entry name" value="ASX_HYDROXYL"/>
    <property type="match status" value="2"/>
</dbReference>
<evidence type="ECO:0000313" key="13">
    <source>
        <dbReference type="Ensembl" id="ENSAPEP00000019352.1"/>
    </source>
</evidence>
<evidence type="ECO:0000259" key="12">
    <source>
        <dbReference type="PROSITE" id="PS50026"/>
    </source>
</evidence>
<evidence type="ECO:0000256" key="3">
    <source>
        <dbReference type="ARBA" id="ARBA00022692"/>
    </source>
</evidence>
<keyword evidence="4 11" id="KW-0732">Signal</keyword>
<dbReference type="OMA" id="NCTERDC"/>
<evidence type="ECO:0000256" key="9">
    <source>
        <dbReference type="ARBA" id="ARBA00023157"/>
    </source>
</evidence>
<keyword evidence="9 10" id="KW-1015">Disulfide bond</keyword>
<evidence type="ECO:0000256" key="11">
    <source>
        <dbReference type="SAM" id="SignalP"/>
    </source>
</evidence>
<evidence type="ECO:0000256" key="4">
    <source>
        <dbReference type="ARBA" id="ARBA00022729"/>
    </source>
</evidence>
<dbReference type="AlphaFoldDB" id="A0A3P8T6S2"/>
<feature type="chain" id="PRO_5018159369" description="EGF-like domain-containing protein" evidence="11">
    <location>
        <begin position="24"/>
        <end position="437"/>
    </location>
</feature>
<dbReference type="GO" id="GO:0016020">
    <property type="term" value="C:membrane"/>
    <property type="evidence" value="ECO:0007669"/>
    <property type="project" value="UniProtKB-SubCell"/>
</dbReference>
<comment type="subcellular location">
    <subcellularLocation>
        <location evidence="1">Membrane</location>
        <topology evidence="1">Single-pass type I membrane protein</topology>
    </subcellularLocation>
</comment>
<evidence type="ECO:0000256" key="6">
    <source>
        <dbReference type="ARBA" id="ARBA00022737"/>
    </source>
</evidence>
<keyword evidence="5" id="KW-0430">Lectin</keyword>
<feature type="disulfide bond" evidence="10">
    <location>
        <begin position="350"/>
        <end position="360"/>
    </location>
</feature>
<evidence type="ECO:0000256" key="10">
    <source>
        <dbReference type="PROSITE-ProRule" id="PRU00076"/>
    </source>
</evidence>
<reference evidence="13" key="3">
    <citation type="submission" date="2025-09" db="UniProtKB">
        <authorList>
            <consortium name="Ensembl"/>
        </authorList>
    </citation>
    <scope>IDENTIFICATION</scope>
</reference>
<dbReference type="STRING" id="161767.ENSAPEP00000019352"/>
<dbReference type="InterPro" id="IPR018097">
    <property type="entry name" value="EGF_Ca-bd_CS"/>
</dbReference>
<evidence type="ECO:0000256" key="8">
    <source>
        <dbReference type="ARBA" id="ARBA00023136"/>
    </source>
</evidence>
<dbReference type="InterPro" id="IPR051505">
    <property type="entry name" value="C-type_lectin_domain"/>
</dbReference>
<dbReference type="InterPro" id="IPR016187">
    <property type="entry name" value="CTDL_fold"/>
</dbReference>
<dbReference type="InterPro" id="IPR000742">
    <property type="entry name" value="EGF"/>
</dbReference>
<dbReference type="InterPro" id="IPR001881">
    <property type="entry name" value="EGF-like_Ca-bd_dom"/>
</dbReference>
<dbReference type="PROSITE" id="PS50026">
    <property type="entry name" value="EGF_3"/>
    <property type="match status" value="2"/>
</dbReference>
<dbReference type="PROSITE" id="PS01187">
    <property type="entry name" value="EGF_CA"/>
    <property type="match status" value="1"/>
</dbReference>
<dbReference type="InterPro" id="IPR049883">
    <property type="entry name" value="NOTCH1_EGF-like"/>
</dbReference>
<keyword evidence="7" id="KW-1133">Transmembrane helix</keyword>
<accession>A0A3P8T6S2</accession>
<dbReference type="InterPro" id="IPR000152">
    <property type="entry name" value="EGF-type_Asp/Asn_hydroxyl_site"/>
</dbReference>
<dbReference type="CDD" id="cd00054">
    <property type="entry name" value="EGF_CA"/>
    <property type="match status" value="2"/>
</dbReference>
<evidence type="ECO:0000256" key="1">
    <source>
        <dbReference type="ARBA" id="ARBA00004479"/>
    </source>
</evidence>
<dbReference type="PROSITE" id="PS01186">
    <property type="entry name" value="EGF_2"/>
    <property type="match status" value="1"/>
</dbReference>
<dbReference type="InterPro" id="IPR026823">
    <property type="entry name" value="cEGF"/>
</dbReference>
<dbReference type="SMART" id="SM00179">
    <property type="entry name" value="EGF_CA"/>
    <property type="match status" value="3"/>
</dbReference>
<dbReference type="GeneTree" id="ENSGT00940000164218"/>
<keyword evidence="3" id="KW-0812">Transmembrane</keyword>
<dbReference type="SUPFAM" id="SSF57184">
    <property type="entry name" value="Growth factor receptor domain"/>
    <property type="match status" value="1"/>
</dbReference>
<dbReference type="Proteomes" id="UP000265080">
    <property type="component" value="Chromosome 11"/>
</dbReference>
<evidence type="ECO:0000313" key="14">
    <source>
        <dbReference type="Proteomes" id="UP000265080"/>
    </source>
</evidence>